<evidence type="ECO:0000256" key="1">
    <source>
        <dbReference type="SAM" id="MobiDB-lite"/>
    </source>
</evidence>
<evidence type="ECO:0000256" key="2">
    <source>
        <dbReference type="SAM" id="SignalP"/>
    </source>
</evidence>
<dbReference type="KEGG" id="ptw:TUM18999_61090"/>
<sequence>MRLCLLPLLLVLSADALAEACIVHSQSDTLDVKVCQQNRSIPEQLFRDGFCKPEMPGQKVEVSYADQCPSGAFGVCNNAQVSNIAYRQDIHYYGVATDARYLKPFCEGPSKGTWEGPSSSAGNSQGVQ</sequence>
<dbReference type="EMBL" id="BQKM01000004">
    <property type="protein sequence ID" value="GJN52521.1"/>
    <property type="molecule type" value="Genomic_DNA"/>
</dbReference>
<evidence type="ECO:0008006" key="7">
    <source>
        <dbReference type="Google" id="ProtNLM"/>
    </source>
</evidence>
<dbReference type="EMBL" id="AP023189">
    <property type="protein sequence ID" value="BCG27918.1"/>
    <property type="molecule type" value="Genomic_DNA"/>
</dbReference>
<protein>
    <recommendedName>
        <fullName evidence="7">NADH:ubiquinone oxidoreductase</fullName>
    </recommendedName>
</protein>
<organism evidence="3 5">
    <name type="scientific">Pseudomonas tohonis</name>
    <dbReference type="NCBI Taxonomy" id="2725477"/>
    <lineage>
        <taxon>Bacteria</taxon>
        <taxon>Pseudomonadati</taxon>
        <taxon>Pseudomonadota</taxon>
        <taxon>Gammaproteobacteria</taxon>
        <taxon>Pseudomonadales</taxon>
        <taxon>Pseudomonadaceae</taxon>
        <taxon>Pseudomonas</taxon>
    </lineage>
</organism>
<name>A0A6J4EEQ0_9PSED</name>
<evidence type="ECO:0000313" key="5">
    <source>
        <dbReference type="Proteomes" id="UP000509383"/>
    </source>
</evidence>
<feature type="compositionally biased region" description="Polar residues" evidence="1">
    <location>
        <begin position="116"/>
        <end position="128"/>
    </location>
</feature>
<accession>A0A6J4EEQ0</accession>
<evidence type="ECO:0000313" key="6">
    <source>
        <dbReference type="Proteomes" id="UP001054892"/>
    </source>
</evidence>
<evidence type="ECO:0000313" key="3">
    <source>
        <dbReference type="EMBL" id="BCG27918.1"/>
    </source>
</evidence>
<evidence type="ECO:0000313" key="4">
    <source>
        <dbReference type="EMBL" id="GJN52521.1"/>
    </source>
</evidence>
<feature type="region of interest" description="Disordered" evidence="1">
    <location>
        <begin position="109"/>
        <end position="128"/>
    </location>
</feature>
<feature type="chain" id="PRO_5027023678" description="NADH:ubiquinone oxidoreductase" evidence="2">
    <location>
        <begin position="19"/>
        <end position="128"/>
    </location>
</feature>
<dbReference type="AlphaFoldDB" id="A0A6J4EEQ0"/>
<feature type="signal peptide" evidence="2">
    <location>
        <begin position="1"/>
        <end position="18"/>
    </location>
</feature>
<reference evidence="3 5" key="1">
    <citation type="submission" date="2020-05" db="EMBL/GenBank/DDBJ databases">
        <title>Characterization of novel class B3 metallo-beta-lactamase from novel Pseudomonas species.</title>
        <authorList>
            <person name="Yamada K."/>
            <person name="Aoki K."/>
            <person name="Ishii Y."/>
        </authorList>
    </citation>
    <scope>NUCLEOTIDE SEQUENCE [LARGE SCALE GENOMIC DNA]</scope>
    <source>
        <strain evidence="3 5">TUM18999</strain>
        <strain evidence="4 6">TUM20286</strain>
    </source>
</reference>
<dbReference type="Proteomes" id="UP000509383">
    <property type="component" value="Chromosome"/>
</dbReference>
<keyword evidence="2" id="KW-0732">Signal</keyword>
<proteinExistence type="predicted"/>
<dbReference type="RefSeq" id="WP_173178138.1">
    <property type="nucleotide sequence ID" value="NZ_AP023189.1"/>
</dbReference>
<keyword evidence="6" id="KW-1185">Reference proteome</keyword>
<gene>
    <name evidence="3" type="ORF">TUM18999_61090</name>
    <name evidence="4" type="ORF">TUM20286_22730</name>
</gene>
<dbReference type="Proteomes" id="UP001054892">
    <property type="component" value="Unassembled WGS sequence"/>
</dbReference>